<evidence type="ECO:0000256" key="7">
    <source>
        <dbReference type="ARBA" id="ARBA00022679"/>
    </source>
</evidence>
<dbReference type="InterPro" id="IPR005855">
    <property type="entry name" value="GFAT"/>
</dbReference>
<dbReference type="CDD" id="cd05008">
    <property type="entry name" value="SIS_GlmS_GlmD_1"/>
    <property type="match status" value="1"/>
</dbReference>
<dbReference type="FunFam" id="3.60.20.10:FF:000006">
    <property type="entry name" value="Glutamine--fructose-6-phosphate aminotransferase [isomerizing]"/>
    <property type="match status" value="1"/>
</dbReference>
<evidence type="ECO:0000256" key="2">
    <source>
        <dbReference type="ARBA" id="ARBA00004496"/>
    </source>
</evidence>
<sequence>MCGIVGYIGKPKPIAEGLEALKRLEYRGYDSAGMAAYDPKEREVMCIKAVGKIEKLEKKLKGINIKASPFLFYTRWATHGGVTEQNCHPHSDCKGNIWVAHNGIIENYQQLKEKLVGEGHKFLSETDTEVIPHLLEHAFKGDIAKAVQKVVPLLRGAFALVIIAKQDPTRLVAVRKSAPLLVGIGKREYIAASDPSAVVGMTKEVVYLDDGEMAVMSDKGYTVQDINGNHLKKKVDFIDWNIEDAQKGGYEHFMLKEIMEQPETIADTMRGRFGKEAGTAKLGGLEVVGDRLKNIERVHILAMGTAYLAGLVGEQLISEHARIPVDTDPASEFRYRKPIIEKNTAYLFISQSGETADTLAALREVKQQGGLTLGIINVVGSSVAREVEAGLYNHVGPEIGVASTKAFTSQLALLAFLAAFFANRKEKKLPEITEGLKKIPGILARMLKDTRQIQKLAQKYAKIDNMLYIGRKYQYPIALEGALKLKEISYVHAEGFSGGELKHGPIALIDERVPTVALCLSDSVYEKMMSNIQEIKARNGPIIAVATEGDKEIAKIADDVLYIPRVPEPLAPLLSVVPLQLFAYFMALLRGYDPDKPRNLAKSVTVE</sequence>
<keyword evidence="6 10" id="KW-0032">Aminotransferase</keyword>
<dbReference type="Gene3D" id="3.40.50.10490">
    <property type="entry name" value="Glucose-6-phosphate isomerase like protein, domain 1"/>
    <property type="match status" value="2"/>
</dbReference>
<dbReference type="GO" id="GO:0005975">
    <property type="term" value="P:carbohydrate metabolic process"/>
    <property type="evidence" value="ECO:0007669"/>
    <property type="project" value="UniProtKB-UniRule"/>
</dbReference>
<dbReference type="PANTHER" id="PTHR10937:SF0">
    <property type="entry name" value="GLUTAMINE--FRUCTOSE-6-PHOSPHATE TRANSAMINASE (ISOMERIZING)"/>
    <property type="match status" value="1"/>
</dbReference>
<dbReference type="GO" id="GO:0006002">
    <property type="term" value="P:fructose 6-phosphate metabolic process"/>
    <property type="evidence" value="ECO:0007669"/>
    <property type="project" value="TreeGrafter"/>
</dbReference>
<gene>
    <name evidence="10" type="primary">glmS</name>
    <name evidence="13" type="ORF">UY25_C0001G0014</name>
</gene>
<dbReference type="NCBIfam" id="TIGR01135">
    <property type="entry name" value="glmS"/>
    <property type="match status" value="1"/>
</dbReference>
<feature type="domain" description="SIS" evidence="12">
    <location>
        <begin position="288"/>
        <end position="427"/>
    </location>
</feature>
<evidence type="ECO:0000256" key="4">
    <source>
        <dbReference type="ARBA" id="ARBA00016090"/>
    </source>
</evidence>
<evidence type="ECO:0000259" key="11">
    <source>
        <dbReference type="PROSITE" id="PS51278"/>
    </source>
</evidence>
<evidence type="ECO:0000256" key="10">
    <source>
        <dbReference type="HAMAP-Rule" id="MF_00164"/>
    </source>
</evidence>
<dbReference type="InterPro" id="IPR047084">
    <property type="entry name" value="GFAT_N"/>
</dbReference>
<evidence type="ECO:0000256" key="5">
    <source>
        <dbReference type="ARBA" id="ARBA00022490"/>
    </source>
</evidence>
<evidence type="ECO:0000259" key="12">
    <source>
        <dbReference type="PROSITE" id="PS51464"/>
    </source>
</evidence>
<feature type="domain" description="Glutamine amidotransferase type-2" evidence="11">
    <location>
        <begin position="2"/>
        <end position="219"/>
    </location>
</feature>
<dbReference type="AlphaFoldDB" id="A0A837IPC1"/>
<feature type="initiator methionine" description="Removed" evidence="10">
    <location>
        <position position="1"/>
    </location>
</feature>
<comment type="subunit">
    <text evidence="10">Homodimer.</text>
</comment>
<dbReference type="Gene3D" id="3.60.20.10">
    <property type="entry name" value="Glutamine Phosphoribosylpyrophosphate, subunit 1, domain 1"/>
    <property type="match status" value="1"/>
</dbReference>
<reference evidence="13 14" key="1">
    <citation type="journal article" date="2015" name="Nature">
        <title>rRNA introns, odd ribosomes, and small enigmatic genomes across a large radiation of phyla.</title>
        <authorList>
            <person name="Brown C.T."/>
            <person name="Hug L.A."/>
            <person name="Thomas B.C."/>
            <person name="Sharon I."/>
            <person name="Castelle C.J."/>
            <person name="Singh A."/>
            <person name="Wilkins M.J."/>
            <person name="Williams K.H."/>
            <person name="Banfield J.F."/>
        </authorList>
    </citation>
    <scope>NUCLEOTIDE SEQUENCE [LARGE SCALE GENOMIC DNA]</scope>
</reference>
<dbReference type="PANTHER" id="PTHR10937">
    <property type="entry name" value="GLUCOSAMINE--FRUCTOSE-6-PHOSPHATE AMINOTRANSFERASE, ISOMERIZING"/>
    <property type="match status" value="1"/>
</dbReference>
<evidence type="ECO:0000256" key="8">
    <source>
        <dbReference type="ARBA" id="ARBA00022737"/>
    </source>
</evidence>
<dbReference type="FunFam" id="3.40.50.10490:FF:000001">
    <property type="entry name" value="Glutamine--fructose-6-phosphate aminotransferase [isomerizing]"/>
    <property type="match status" value="1"/>
</dbReference>
<dbReference type="InterPro" id="IPR029055">
    <property type="entry name" value="Ntn_hydrolases_N"/>
</dbReference>
<dbReference type="Pfam" id="PF13522">
    <property type="entry name" value="GATase_6"/>
    <property type="match status" value="1"/>
</dbReference>
<keyword evidence="5 10" id="KW-0963">Cytoplasm</keyword>
<evidence type="ECO:0000256" key="3">
    <source>
        <dbReference type="ARBA" id="ARBA00012916"/>
    </source>
</evidence>
<dbReference type="PROSITE" id="PS51278">
    <property type="entry name" value="GATASE_TYPE_2"/>
    <property type="match status" value="1"/>
</dbReference>
<evidence type="ECO:0000256" key="9">
    <source>
        <dbReference type="ARBA" id="ARBA00022962"/>
    </source>
</evidence>
<dbReference type="InterPro" id="IPR046348">
    <property type="entry name" value="SIS_dom_sf"/>
</dbReference>
<keyword evidence="7 10" id="KW-0808">Transferase</keyword>
<proteinExistence type="inferred from homology"/>
<dbReference type="CDD" id="cd00714">
    <property type="entry name" value="GFAT"/>
    <property type="match status" value="1"/>
</dbReference>
<dbReference type="InterPro" id="IPR035490">
    <property type="entry name" value="GlmS/FrlB_SIS"/>
</dbReference>
<feature type="active site" description="For Fru-6P isomerization activity" evidence="10">
    <location>
        <position position="602"/>
    </location>
</feature>
<comment type="subcellular location">
    <subcellularLocation>
        <location evidence="2 10">Cytoplasm</location>
    </subcellularLocation>
</comment>
<comment type="function">
    <text evidence="10">Catalyzes the first step in hexosamine metabolism, converting fructose-6P into glucosamine-6P using glutamine as a nitrogen source.</text>
</comment>
<accession>A0A837IPC1</accession>
<organism evidence="13 14">
    <name type="scientific">Candidatus Yanofskybacteria bacterium GW2011_GWC1_48_11</name>
    <dbReference type="NCBI Taxonomy" id="1619027"/>
    <lineage>
        <taxon>Bacteria</taxon>
        <taxon>Candidatus Yanofskyibacteriota</taxon>
    </lineage>
</organism>
<dbReference type="SUPFAM" id="SSF53697">
    <property type="entry name" value="SIS domain"/>
    <property type="match status" value="1"/>
</dbReference>
<dbReference type="HAMAP" id="MF_00164">
    <property type="entry name" value="GlmS"/>
    <property type="match status" value="1"/>
</dbReference>
<comment type="caution">
    <text evidence="13">The sequence shown here is derived from an EMBL/GenBank/DDBJ whole genome shotgun (WGS) entry which is preliminary data.</text>
</comment>
<evidence type="ECO:0000256" key="1">
    <source>
        <dbReference type="ARBA" id="ARBA00001031"/>
    </source>
</evidence>
<dbReference type="InterPro" id="IPR001347">
    <property type="entry name" value="SIS_dom"/>
</dbReference>
<dbReference type="EMBL" id="LCPH01000001">
    <property type="protein sequence ID" value="KKU93521.1"/>
    <property type="molecule type" value="Genomic_DNA"/>
</dbReference>
<dbReference type="PROSITE" id="PS51464">
    <property type="entry name" value="SIS"/>
    <property type="match status" value="2"/>
</dbReference>
<dbReference type="GO" id="GO:0006487">
    <property type="term" value="P:protein N-linked glycosylation"/>
    <property type="evidence" value="ECO:0007669"/>
    <property type="project" value="TreeGrafter"/>
</dbReference>
<name>A0A837IPC1_9BACT</name>
<dbReference type="Proteomes" id="UP000034462">
    <property type="component" value="Unassembled WGS sequence"/>
</dbReference>
<dbReference type="Pfam" id="PF01380">
    <property type="entry name" value="SIS"/>
    <property type="match status" value="2"/>
</dbReference>
<feature type="domain" description="SIS" evidence="12">
    <location>
        <begin position="456"/>
        <end position="597"/>
    </location>
</feature>
<feature type="active site" description="Nucleophile; for GATase activity" evidence="10">
    <location>
        <position position="2"/>
    </location>
</feature>
<dbReference type="NCBIfam" id="NF001484">
    <property type="entry name" value="PRK00331.1"/>
    <property type="match status" value="1"/>
</dbReference>
<comment type="catalytic activity">
    <reaction evidence="1 10">
        <text>D-fructose 6-phosphate + L-glutamine = D-glucosamine 6-phosphate + L-glutamate</text>
        <dbReference type="Rhea" id="RHEA:13237"/>
        <dbReference type="ChEBI" id="CHEBI:29985"/>
        <dbReference type="ChEBI" id="CHEBI:58359"/>
        <dbReference type="ChEBI" id="CHEBI:58725"/>
        <dbReference type="ChEBI" id="CHEBI:61527"/>
        <dbReference type="EC" id="2.6.1.16"/>
    </reaction>
</comment>
<keyword evidence="8" id="KW-0677">Repeat</keyword>
<dbReference type="InterPro" id="IPR017932">
    <property type="entry name" value="GATase_2_dom"/>
</dbReference>
<evidence type="ECO:0000256" key="6">
    <source>
        <dbReference type="ARBA" id="ARBA00022576"/>
    </source>
</evidence>
<dbReference type="InterPro" id="IPR035466">
    <property type="entry name" value="GlmS/AgaS_SIS"/>
</dbReference>
<dbReference type="GO" id="GO:0005829">
    <property type="term" value="C:cytosol"/>
    <property type="evidence" value="ECO:0007669"/>
    <property type="project" value="TreeGrafter"/>
</dbReference>
<dbReference type="SUPFAM" id="SSF56235">
    <property type="entry name" value="N-terminal nucleophile aminohydrolases (Ntn hydrolases)"/>
    <property type="match status" value="1"/>
</dbReference>
<evidence type="ECO:0000313" key="13">
    <source>
        <dbReference type="EMBL" id="KKU93521.1"/>
    </source>
</evidence>
<dbReference type="GO" id="GO:0006047">
    <property type="term" value="P:UDP-N-acetylglucosamine metabolic process"/>
    <property type="evidence" value="ECO:0007669"/>
    <property type="project" value="TreeGrafter"/>
</dbReference>
<dbReference type="GO" id="GO:0004360">
    <property type="term" value="F:glutamine-fructose-6-phosphate transaminase (isomerizing) activity"/>
    <property type="evidence" value="ECO:0007669"/>
    <property type="project" value="UniProtKB-UniRule"/>
</dbReference>
<dbReference type="EC" id="2.6.1.16" evidence="3 10"/>
<keyword evidence="9" id="KW-0315">Glutamine amidotransferase</keyword>
<dbReference type="CDD" id="cd05009">
    <property type="entry name" value="SIS_GlmS_GlmD_2"/>
    <property type="match status" value="1"/>
</dbReference>
<dbReference type="GO" id="GO:0097367">
    <property type="term" value="F:carbohydrate derivative binding"/>
    <property type="evidence" value="ECO:0007669"/>
    <property type="project" value="InterPro"/>
</dbReference>
<protein>
    <recommendedName>
        <fullName evidence="4 10">Glutamine--fructose-6-phosphate aminotransferase [isomerizing]</fullName>
        <ecNumber evidence="3 10">2.6.1.16</ecNumber>
    </recommendedName>
    <alternativeName>
        <fullName evidence="10">D-fructose-6-phosphate amidotransferase</fullName>
    </alternativeName>
    <alternativeName>
        <fullName evidence="10">GFAT</fullName>
    </alternativeName>
    <alternativeName>
        <fullName evidence="10">Glucosamine-6-phosphate synthase</fullName>
    </alternativeName>
    <alternativeName>
        <fullName evidence="10">Hexosephosphate aminotransferase</fullName>
    </alternativeName>
    <alternativeName>
        <fullName evidence="10">L-glutamine--D-fructose-6-phosphate amidotransferase</fullName>
    </alternativeName>
</protein>
<evidence type="ECO:0000313" key="14">
    <source>
        <dbReference type="Proteomes" id="UP000034462"/>
    </source>
</evidence>